<protein>
    <recommendedName>
        <fullName evidence="1">NB-ARC domain-containing protein</fullName>
    </recommendedName>
</protein>
<dbReference type="InterPro" id="IPR027417">
    <property type="entry name" value="P-loop_NTPase"/>
</dbReference>
<reference evidence="2" key="4">
    <citation type="submission" date="2019-03" db="UniProtKB">
        <authorList>
            <consortium name="EnsemblPlants"/>
        </authorList>
    </citation>
    <scope>IDENTIFICATION</scope>
</reference>
<dbReference type="Pfam" id="PF00931">
    <property type="entry name" value="NB-ARC"/>
    <property type="match status" value="1"/>
</dbReference>
<dbReference type="Gramene" id="AET3Gv20158100.3">
    <property type="protein sequence ID" value="AET3Gv20158100.3"/>
    <property type="gene ID" value="AET3Gv20158100"/>
</dbReference>
<evidence type="ECO:0000313" key="3">
    <source>
        <dbReference type="Proteomes" id="UP000015105"/>
    </source>
</evidence>
<dbReference type="AlphaFoldDB" id="A0A453DYK5"/>
<reference evidence="2" key="5">
    <citation type="journal article" date="2021" name="G3 (Bethesda)">
        <title>Aegilops tauschii genome assembly Aet v5.0 features greater sequence contiguity and improved annotation.</title>
        <authorList>
            <person name="Wang L."/>
            <person name="Zhu T."/>
            <person name="Rodriguez J.C."/>
            <person name="Deal K.R."/>
            <person name="Dubcovsky J."/>
            <person name="McGuire P.E."/>
            <person name="Lux T."/>
            <person name="Spannagl M."/>
            <person name="Mayer K.F.X."/>
            <person name="Baldrich P."/>
            <person name="Meyers B.C."/>
            <person name="Huo N."/>
            <person name="Gu Y.Q."/>
            <person name="Zhou H."/>
            <person name="Devos K.M."/>
            <person name="Bennetzen J.L."/>
            <person name="Unver T."/>
            <person name="Budak H."/>
            <person name="Gulick P.J."/>
            <person name="Galiba G."/>
            <person name="Kalapos B."/>
            <person name="Nelson D.R."/>
            <person name="Li P."/>
            <person name="You F.M."/>
            <person name="Luo M.C."/>
            <person name="Dvorak J."/>
        </authorList>
    </citation>
    <scope>NUCLEOTIDE SEQUENCE [LARGE SCALE GENOMIC DNA]</scope>
    <source>
        <strain evidence="2">cv. AL8/78</strain>
    </source>
</reference>
<reference evidence="2" key="3">
    <citation type="journal article" date="2017" name="Nature">
        <title>Genome sequence of the progenitor of the wheat D genome Aegilops tauschii.</title>
        <authorList>
            <person name="Luo M.C."/>
            <person name="Gu Y.Q."/>
            <person name="Puiu D."/>
            <person name="Wang H."/>
            <person name="Twardziok S.O."/>
            <person name="Deal K.R."/>
            <person name="Huo N."/>
            <person name="Zhu T."/>
            <person name="Wang L."/>
            <person name="Wang Y."/>
            <person name="McGuire P.E."/>
            <person name="Liu S."/>
            <person name="Long H."/>
            <person name="Ramasamy R.K."/>
            <person name="Rodriguez J.C."/>
            <person name="Van S.L."/>
            <person name="Yuan L."/>
            <person name="Wang Z."/>
            <person name="Xia Z."/>
            <person name="Xiao L."/>
            <person name="Anderson O.D."/>
            <person name="Ouyang S."/>
            <person name="Liang Y."/>
            <person name="Zimin A.V."/>
            <person name="Pertea G."/>
            <person name="Qi P."/>
            <person name="Bennetzen J.L."/>
            <person name="Dai X."/>
            <person name="Dawson M.W."/>
            <person name="Muller H.G."/>
            <person name="Kugler K."/>
            <person name="Rivarola-Duarte L."/>
            <person name="Spannagl M."/>
            <person name="Mayer K.F.X."/>
            <person name="Lu F.H."/>
            <person name="Bevan M.W."/>
            <person name="Leroy P."/>
            <person name="Li P."/>
            <person name="You F.M."/>
            <person name="Sun Q."/>
            <person name="Liu Z."/>
            <person name="Lyons E."/>
            <person name="Wicker T."/>
            <person name="Salzberg S.L."/>
            <person name="Devos K.M."/>
            <person name="Dvorak J."/>
        </authorList>
    </citation>
    <scope>NUCLEOTIDE SEQUENCE [LARGE SCALE GENOMIC DNA]</scope>
    <source>
        <strain evidence="2">cv. AL8/78</strain>
    </source>
</reference>
<proteinExistence type="predicted"/>
<dbReference type="EnsemblPlants" id="AET3Gv20158100.1">
    <property type="protein sequence ID" value="AET3Gv20158100.1"/>
    <property type="gene ID" value="AET3Gv20158100"/>
</dbReference>
<evidence type="ECO:0000313" key="2">
    <source>
        <dbReference type="EnsemblPlants" id="AET3Gv20158100.2"/>
    </source>
</evidence>
<dbReference type="InterPro" id="IPR002182">
    <property type="entry name" value="NB-ARC"/>
</dbReference>
<dbReference type="SUPFAM" id="SSF52540">
    <property type="entry name" value="P-loop containing nucleoside triphosphate hydrolases"/>
    <property type="match status" value="1"/>
</dbReference>
<reference evidence="3" key="2">
    <citation type="journal article" date="2017" name="Nat. Plants">
        <title>The Aegilops tauschii genome reveals multiple impacts of transposons.</title>
        <authorList>
            <person name="Zhao G."/>
            <person name="Zou C."/>
            <person name="Li K."/>
            <person name="Wang K."/>
            <person name="Li T."/>
            <person name="Gao L."/>
            <person name="Zhang X."/>
            <person name="Wang H."/>
            <person name="Yang Z."/>
            <person name="Liu X."/>
            <person name="Jiang W."/>
            <person name="Mao L."/>
            <person name="Kong X."/>
            <person name="Jiao Y."/>
            <person name="Jia J."/>
        </authorList>
    </citation>
    <scope>NUCLEOTIDE SEQUENCE [LARGE SCALE GENOMIC DNA]</scope>
    <source>
        <strain evidence="3">cv. AL8/78</strain>
    </source>
</reference>
<keyword evidence="3" id="KW-1185">Reference proteome</keyword>
<accession>A0A453DYK5</accession>
<sequence>MQPKAEVRTLKHMGTSHLVEPNLVGKHTLHACKRLVERIFTHKEEKAYKVGIVGTGGVGKTTLAQKIYNAENLKEAFSNQAWICVSRDYSDITLLKELLRNFGVHHVQPEFVGCRGARANPRSMVAVAFPKLEVLVIRDLHNWEDWSLVEDATGAAATEGGEDVDAEMRMAALWRGGAGCCRFAARRGVPARGGRGELVGPDLDQGAPPACCTGATRPVGGGWIPGRQPWKVAAGEARASRGGMTWCSPYPRRTCIGDLVVLPQIGSDQRR</sequence>
<dbReference type="Gramene" id="AET3Gv20158100.1">
    <property type="protein sequence ID" value="AET3Gv20158100.1"/>
    <property type="gene ID" value="AET3Gv20158100"/>
</dbReference>
<dbReference type="STRING" id="200361.A0A453DYK5"/>
<dbReference type="Gramene" id="AET3Gv20158100.2">
    <property type="protein sequence ID" value="AET3Gv20158100.2"/>
    <property type="gene ID" value="AET3Gv20158100"/>
</dbReference>
<evidence type="ECO:0000259" key="1">
    <source>
        <dbReference type="Pfam" id="PF00931"/>
    </source>
</evidence>
<dbReference type="Gene3D" id="3.40.50.300">
    <property type="entry name" value="P-loop containing nucleotide triphosphate hydrolases"/>
    <property type="match status" value="1"/>
</dbReference>
<feature type="domain" description="NB-ARC" evidence="1">
    <location>
        <begin position="34"/>
        <end position="108"/>
    </location>
</feature>
<name>A0A453DYK5_AEGTS</name>
<dbReference type="GO" id="GO:0043531">
    <property type="term" value="F:ADP binding"/>
    <property type="evidence" value="ECO:0007669"/>
    <property type="project" value="InterPro"/>
</dbReference>
<reference evidence="3" key="1">
    <citation type="journal article" date="2014" name="Science">
        <title>Ancient hybridizations among the ancestral genomes of bread wheat.</title>
        <authorList>
            <consortium name="International Wheat Genome Sequencing Consortium,"/>
            <person name="Marcussen T."/>
            <person name="Sandve S.R."/>
            <person name="Heier L."/>
            <person name="Spannagl M."/>
            <person name="Pfeifer M."/>
            <person name="Jakobsen K.S."/>
            <person name="Wulff B.B."/>
            <person name="Steuernagel B."/>
            <person name="Mayer K.F."/>
            <person name="Olsen O.A."/>
        </authorList>
    </citation>
    <scope>NUCLEOTIDE SEQUENCE [LARGE SCALE GENOMIC DNA]</scope>
    <source>
        <strain evidence="3">cv. AL8/78</strain>
    </source>
</reference>
<dbReference type="EnsemblPlants" id="AET3Gv20158100.3">
    <property type="protein sequence ID" value="AET3Gv20158100.3"/>
    <property type="gene ID" value="AET3Gv20158100"/>
</dbReference>
<dbReference type="Proteomes" id="UP000015105">
    <property type="component" value="Chromosome 3D"/>
</dbReference>
<dbReference type="EnsemblPlants" id="AET3Gv20158100.2">
    <property type="protein sequence ID" value="AET3Gv20158100.2"/>
    <property type="gene ID" value="AET3Gv20158100"/>
</dbReference>
<organism evidence="2 3">
    <name type="scientific">Aegilops tauschii subsp. strangulata</name>
    <name type="common">Goatgrass</name>
    <dbReference type="NCBI Taxonomy" id="200361"/>
    <lineage>
        <taxon>Eukaryota</taxon>
        <taxon>Viridiplantae</taxon>
        <taxon>Streptophyta</taxon>
        <taxon>Embryophyta</taxon>
        <taxon>Tracheophyta</taxon>
        <taxon>Spermatophyta</taxon>
        <taxon>Magnoliopsida</taxon>
        <taxon>Liliopsida</taxon>
        <taxon>Poales</taxon>
        <taxon>Poaceae</taxon>
        <taxon>BOP clade</taxon>
        <taxon>Pooideae</taxon>
        <taxon>Triticodae</taxon>
        <taxon>Triticeae</taxon>
        <taxon>Triticinae</taxon>
        <taxon>Aegilops</taxon>
    </lineage>
</organism>